<feature type="transmembrane region" description="Helical" evidence="1">
    <location>
        <begin position="74"/>
        <end position="96"/>
    </location>
</feature>
<dbReference type="EMBL" id="HBUE01313437">
    <property type="protein sequence ID" value="CAG6584485.1"/>
    <property type="molecule type" value="Transcribed_RNA"/>
</dbReference>
<dbReference type="AlphaFoldDB" id="A0A8D8MLH4"/>
<accession>A0A8D8MLH4</accession>
<organism evidence="2">
    <name type="scientific">Culex pipiens</name>
    <name type="common">House mosquito</name>
    <dbReference type="NCBI Taxonomy" id="7175"/>
    <lineage>
        <taxon>Eukaryota</taxon>
        <taxon>Metazoa</taxon>
        <taxon>Ecdysozoa</taxon>
        <taxon>Arthropoda</taxon>
        <taxon>Hexapoda</taxon>
        <taxon>Insecta</taxon>
        <taxon>Pterygota</taxon>
        <taxon>Neoptera</taxon>
        <taxon>Endopterygota</taxon>
        <taxon>Diptera</taxon>
        <taxon>Nematocera</taxon>
        <taxon>Culicoidea</taxon>
        <taxon>Culicidae</taxon>
        <taxon>Culicinae</taxon>
        <taxon>Culicini</taxon>
        <taxon>Culex</taxon>
        <taxon>Culex</taxon>
    </lineage>
</organism>
<keyword evidence="1" id="KW-0472">Membrane</keyword>
<proteinExistence type="predicted"/>
<feature type="transmembrane region" description="Helical" evidence="1">
    <location>
        <begin position="39"/>
        <end position="62"/>
    </location>
</feature>
<reference evidence="2" key="1">
    <citation type="submission" date="2021-05" db="EMBL/GenBank/DDBJ databases">
        <authorList>
            <person name="Alioto T."/>
            <person name="Alioto T."/>
            <person name="Gomez Garrido J."/>
        </authorList>
    </citation>
    <scope>NUCLEOTIDE SEQUENCE</scope>
</reference>
<evidence type="ECO:0000256" key="1">
    <source>
        <dbReference type="SAM" id="Phobius"/>
    </source>
</evidence>
<sequence length="115" mass="12460">MAVRFRPEIVEPVKWPPVLDTSLNWLNCEGEIRTRGFPLALLAAGEFSICSLGLFIVIIFCPGASFCITGVAKFCPAIIALVSWPVTSFTIVLTLAEVNGRPVVDAVCITCRICC</sequence>
<dbReference type="EMBL" id="HBUE01044925">
    <property type="protein sequence ID" value="CAG6462156.1"/>
    <property type="molecule type" value="Transcribed_RNA"/>
</dbReference>
<protein>
    <submittedName>
        <fullName evidence="2">(northern house mosquito) hypothetical protein</fullName>
    </submittedName>
</protein>
<dbReference type="EMBL" id="HBUE01207133">
    <property type="protein sequence ID" value="CAG6532613.1"/>
    <property type="molecule type" value="Transcribed_RNA"/>
</dbReference>
<evidence type="ECO:0000313" key="2">
    <source>
        <dbReference type="EMBL" id="CAG6532613.1"/>
    </source>
</evidence>
<dbReference type="EMBL" id="HBUE01207131">
    <property type="protein sequence ID" value="CAG6532610.1"/>
    <property type="molecule type" value="Transcribed_RNA"/>
</dbReference>
<dbReference type="EMBL" id="HBUE01313435">
    <property type="protein sequence ID" value="CAG6584482.1"/>
    <property type="molecule type" value="Transcribed_RNA"/>
</dbReference>
<keyword evidence="1" id="KW-0812">Transmembrane</keyword>
<name>A0A8D8MLH4_CULPI</name>
<keyword evidence="1" id="KW-1133">Transmembrane helix</keyword>